<evidence type="ECO:0000259" key="2">
    <source>
        <dbReference type="Pfam" id="PF24676"/>
    </source>
</evidence>
<dbReference type="Pfam" id="PF24676">
    <property type="entry name" value="DUF7656"/>
    <property type="match status" value="1"/>
</dbReference>
<dbReference type="InterPro" id="IPR056072">
    <property type="entry name" value="SNTX_MACPF/CDC-like_dom"/>
</dbReference>
<dbReference type="Pfam" id="PF26633">
    <property type="entry name" value="DUF8206"/>
    <property type="match status" value="1"/>
</dbReference>
<dbReference type="Pfam" id="PF24674">
    <property type="entry name" value="MACPF_SNTX"/>
    <property type="match status" value="1"/>
</dbReference>
<dbReference type="PROSITE" id="PS51257">
    <property type="entry name" value="PROKAR_LIPOPROTEIN"/>
    <property type="match status" value="1"/>
</dbReference>
<dbReference type="Proteomes" id="UP000887578">
    <property type="component" value="Unplaced"/>
</dbReference>
<dbReference type="SUPFAM" id="SSF52540">
    <property type="entry name" value="P-loop containing nucleoside triphosphate hydrolases"/>
    <property type="match status" value="1"/>
</dbReference>
<evidence type="ECO:0000313" key="4">
    <source>
        <dbReference type="Proteomes" id="UP000887578"/>
    </source>
</evidence>
<proteinExistence type="predicted"/>
<feature type="domain" description="SNTX MACPF/CDC-like" evidence="1">
    <location>
        <begin position="40"/>
        <end position="301"/>
    </location>
</feature>
<sequence length="1245" mass="142673">MLFSSAKQVVIPNHSAPFTVSCAFQDCPSELNISHGDDMNREAMGYFATLGKLYDAHKDAFCGPSLFSGNLEKFVIPIDSEKTEVEFIIDDSINSKLDKLNIEGELKVGVILNGLIKQKMFQLSFLCGFIKAGGHCKYLSTSTSKGRETSASVHETINISSRDIINQISIDSIKNCPSATHVITACQWGAGATAYLTYKHQSDESQESINGKLELEFNKIKWSVKGSGEGTKNENKTSSHENFNLKFYVDALPNQDNLPQTVEEAITFMKSLPMLIKDANGGKGVPLTYTLTPLSAFRTYLKQFESFDRIIHKVDESIIGNVVRVFEEMSKTQKMMFNCEVDFKRYHYCVKDEISSDICQKLQELEDARNQFRKQLSEMLIDVRYGRQPAAALIDVVQTYRNSNLTYEEMQKYFLKFTACQDKIQFAKCLEKKKVIYVGRGTSLDTERLKNDLREYYAYFCDWSNEVNRTDNSNLFMALEAEEKQLIFIDLEANPTAGNAAGVPNGNRICHYFNERFIEMDCLEKQKKEQSKCYVKCLGTPKFLENINRPNNRVDVDLCCPQFFQGQYCDDSEGEWYCYKCKSRLEYDFNGNFHCRCGFASIYEFAFRCSHPRHGEDYVTFDDQRLKALVKKISPRKEINILLLGETGVGKTTWINSFANYLTYLTLHDAENNEPLCLIPSQFVVNTPVNGKFERKVIRTGEDKNENFQQGQSCTQQPLSHVFNIDGKRTVRIIDTPGIGDTRGLIADNQNFAAILNYVSNIKDLHGICILLKSNNSRETSVFKYCISELLANLHISAANNIAFCFTHTRSSFYRPGDTLPVLEGYIENLGNANENLKIDLTEKTIYGFDNEAFRFLCLLKNGETFSNDERANYEKSWEKSVKETMRLFSHFEKDITPHAVRETTSLNKARQTILTAAKPLADITLNIQKNIEAVKRQHDEVQFAKAKDLKLQGQLFVKHIGIQTQPLGHPRTVCNSAKCTKTKQLPNSDVKKVIYKQICHHHCKLENVTPEIAPNPKLQKCNAMNPDLTCRKCGCSWDTHLHITFTQEEVEEDVEDRDIARLIKENKSDKEIKEAALKSFEHTVNRYKQTQKDVDKILAKFASFLKKNAIMAYNDTIEDYLKLNIATEEQQLKPNWALVEKMKEQLLRYREQKQILDERLAAGEAREIQPHEILALQKDLEKLPLIGETFRNLFNATVNGKETNYNFNEQYFDPYKCASEQDNGGGKKEKKWYEPLKPLMFWRS</sequence>
<dbReference type="PANTHER" id="PTHR32046:SF11">
    <property type="entry name" value="IMMUNE-ASSOCIATED NUCLEOTIDE-BINDING PROTEIN 10-LIKE"/>
    <property type="match status" value="1"/>
</dbReference>
<accession>A0A914Q101</accession>
<evidence type="ECO:0000259" key="1">
    <source>
        <dbReference type="Pfam" id="PF24674"/>
    </source>
</evidence>
<dbReference type="InterPro" id="IPR056073">
    <property type="entry name" value="DUF7656"/>
</dbReference>
<dbReference type="PANTHER" id="PTHR32046">
    <property type="entry name" value="G DOMAIN-CONTAINING PROTEIN"/>
    <property type="match status" value="1"/>
</dbReference>
<evidence type="ECO:0000313" key="5">
    <source>
        <dbReference type="WBParaSite" id="PDA_v2.g24848.t1"/>
    </source>
</evidence>
<feature type="domain" description="DUF8206" evidence="3">
    <location>
        <begin position="968"/>
        <end position="1046"/>
    </location>
</feature>
<reference evidence="5" key="1">
    <citation type="submission" date="2022-11" db="UniProtKB">
        <authorList>
            <consortium name="WormBaseParasite"/>
        </authorList>
    </citation>
    <scope>IDENTIFICATION</scope>
</reference>
<dbReference type="InterPro" id="IPR027417">
    <property type="entry name" value="P-loop_NTPase"/>
</dbReference>
<protein>
    <submittedName>
        <fullName evidence="5">G domain-containing protein</fullName>
    </submittedName>
</protein>
<dbReference type="WBParaSite" id="PDA_v2.g24848.t1">
    <property type="protein sequence ID" value="PDA_v2.g24848.t1"/>
    <property type="gene ID" value="PDA_v2.g24848"/>
</dbReference>
<evidence type="ECO:0000259" key="3">
    <source>
        <dbReference type="Pfam" id="PF26633"/>
    </source>
</evidence>
<organism evidence="4 5">
    <name type="scientific">Panagrolaimus davidi</name>
    <dbReference type="NCBI Taxonomy" id="227884"/>
    <lineage>
        <taxon>Eukaryota</taxon>
        <taxon>Metazoa</taxon>
        <taxon>Ecdysozoa</taxon>
        <taxon>Nematoda</taxon>
        <taxon>Chromadorea</taxon>
        <taxon>Rhabditida</taxon>
        <taxon>Tylenchina</taxon>
        <taxon>Panagrolaimomorpha</taxon>
        <taxon>Panagrolaimoidea</taxon>
        <taxon>Panagrolaimidae</taxon>
        <taxon>Panagrolaimus</taxon>
    </lineage>
</organism>
<dbReference type="AlphaFoldDB" id="A0A914Q101"/>
<dbReference type="Gene3D" id="3.40.50.300">
    <property type="entry name" value="P-loop containing nucleotide triphosphate hydrolases"/>
    <property type="match status" value="1"/>
</dbReference>
<feature type="domain" description="DUF7656" evidence="2">
    <location>
        <begin position="431"/>
        <end position="527"/>
    </location>
</feature>
<keyword evidence="4" id="KW-1185">Reference proteome</keyword>
<dbReference type="InterPro" id="IPR058519">
    <property type="entry name" value="DUF8206"/>
</dbReference>
<name>A0A914Q101_9BILA</name>